<dbReference type="AlphaFoldDB" id="A0A7J6WU05"/>
<protein>
    <submittedName>
        <fullName evidence="5">Exocyst complex component sec15b</fullName>
    </submittedName>
</protein>
<evidence type="ECO:0000259" key="4">
    <source>
        <dbReference type="Pfam" id="PF04091"/>
    </source>
</evidence>
<dbReference type="InterPro" id="IPR042044">
    <property type="entry name" value="EXOC6PINT-1/Sec15/Tip20_C_dom2"/>
</dbReference>
<comment type="similarity">
    <text evidence="1">Belongs to the SEC15 family.</text>
</comment>
<reference evidence="5 6" key="1">
    <citation type="submission" date="2020-06" db="EMBL/GenBank/DDBJ databases">
        <title>Transcriptomic and genomic resources for Thalictrum thalictroides and T. hernandezii: Facilitating candidate gene discovery in an emerging model plant lineage.</title>
        <authorList>
            <person name="Arias T."/>
            <person name="Riano-Pachon D.M."/>
            <person name="Di Stilio V.S."/>
        </authorList>
    </citation>
    <scope>NUCLEOTIDE SEQUENCE [LARGE SCALE GENOMIC DNA]</scope>
    <source>
        <strain evidence="6">cv. WT478/WT964</strain>
        <tissue evidence="5">Leaves</tissue>
    </source>
</reference>
<evidence type="ECO:0000256" key="3">
    <source>
        <dbReference type="ARBA" id="ARBA00022483"/>
    </source>
</evidence>
<dbReference type="Gene3D" id="1.20.58.670">
    <property type="entry name" value="Dsl1p vesicle tethering complex, Tip20p subunit, domain D"/>
    <property type="match status" value="1"/>
</dbReference>
<sequence>MGMDMGMEWMTDEPSPYGNGYANEVIIYLETLASTAQQILPAQVLKRVLHEVLSHISGKIVGVLHGDSVRRFNVYPIMGIEVYVHLPETFTDNQPHMFSDADVSQLKLALAKLRQLMINSLLSSHPENFLDSVIKERSYYNLDYRKVVIISEKLRIPSDRLFGTFSGRGVRQNPMKSLDALTKRLKDVS</sequence>
<comment type="caution">
    <text evidence="5">The sequence shown here is derived from an EMBL/GenBank/DDBJ whole genome shotgun (WGS) entry which is preliminary data.</text>
</comment>
<dbReference type="Pfam" id="PF04091">
    <property type="entry name" value="Sec15_C"/>
    <property type="match status" value="1"/>
</dbReference>
<keyword evidence="2" id="KW-0813">Transport</keyword>
<dbReference type="OrthoDB" id="10267033at2759"/>
<dbReference type="GO" id="GO:0000145">
    <property type="term" value="C:exocyst"/>
    <property type="evidence" value="ECO:0007669"/>
    <property type="project" value="TreeGrafter"/>
</dbReference>
<dbReference type="Proteomes" id="UP000554482">
    <property type="component" value="Unassembled WGS sequence"/>
</dbReference>
<keyword evidence="3" id="KW-0268">Exocytosis</keyword>
<evidence type="ECO:0000313" key="6">
    <source>
        <dbReference type="Proteomes" id="UP000554482"/>
    </source>
</evidence>
<dbReference type="GO" id="GO:0016020">
    <property type="term" value="C:membrane"/>
    <property type="evidence" value="ECO:0007669"/>
    <property type="project" value="TreeGrafter"/>
</dbReference>
<gene>
    <name evidence="5" type="ORF">FRX31_010438</name>
</gene>
<keyword evidence="6" id="KW-1185">Reference proteome</keyword>
<dbReference type="EMBL" id="JABWDY010011228">
    <property type="protein sequence ID" value="KAF5199975.1"/>
    <property type="molecule type" value="Genomic_DNA"/>
</dbReference>
<dbReference type="PANTHER" id="PTHR12702:SF1">
    <property type="entry name" value="EXOCYST COMPLEX COMPONENT SEC15B"/>
    <property type="match status" value="1"/>
</dbReference>
<dbReference type="GO" id="GO:0006886">
    <property type="term" value="P:intracellular protein transport"/>
    <property type="evidence" value="ECO:0007669"/>
    <property type="project" value="InterPro"/>
</dbReference>
<evidence type="ECO:0000313" key="5">
    <source>
        <dbReference type="EMBL" id="KAF5199975.1"/>
    </source>
</evidence>
<dbReference type="GO" id="GO:0006893">
    <property type="term" value="P:Golgi to plasma membrane transport"/>
    <property type="evidence" value="ECO:0007669"/>
    <property type="project" value="TreeGrafter"/>
</dbReference>
<dbReference type="PANTHER" id="PTHR12702">
    <property type="entry name" value="SEC15"/>
    <property type="match status" value="1"/>
</dbReference>
<feature type="domain" description="Exocyst complex subunit EXOC6/Sec15 C-terminal" evidence="4">
    <location>
        <begin position="7"/>
        <end position="153"/>
    </location>
</feature>
<evidence type="ECO:0000256" key="1">
    <source>
        <dbReference type="ARBA" id="ARBA00007944"/>
    </source>
</evidence>
<dbReference type="GO" id="GO:0090522">
    <property type="term" value="P:vesicle tethering involved in exocytosis"/>
    <property type="evidence" value="ECO:0007669"/>
    <property type="project" value="InterPro"/>
</dbReference>
<organism evidence="5 6">
    <name type="scientific">Thalictrum thalictroides</name>
    <name type="common">Rue-anemone</name>
    <name type="synonym">Anemone thalictroides</name>
    <dbReference type="NCBI Taxonomy" id="46969"/>
    <lineage>
        <taxon>Eukaryota</taxon>
        <taxon>Viridiplantae</taxon>
        <taxon>Streptophyta</taxon>
        <taxon>Embryophyta</taxon>
        <taxon>Tracheophyta</taxon>
        <taxon>Spermatophyta</taxon>
        <taxon>Magnoliopsida</taxon>
        <taxon>Ranunculales</taxon>
        <taxon>Ranunculaceae</taxon>
        <taxon>Thalictroideae</taxon>
        <taxon>Thalictrum</taxon>
    </lineage>
</organism>
<dbReference type="InterPro" id="IPR046361">
    <property type="entry name" value="EXOC6/Sec15_C"/>
</dbReference>
<proteinExistence type="inferred from homology"/>
<accession>A0A7J6WU05</accession>
<evidence type="ECO:0000256" key="2">
    <source>
        <dbReference type="ARBA" id="ARBA00022448"/>
    </source>
</evidence>
<dbReference type="FunFam" id="1.20.58.670:FF:000002">
    <property type="entry name" value="Exocyst complex component"/>
    <property type="match status" value="1"/>
</dbReference>
<dbReference type="InterPro" id="IPR007225">
    <property type="entry name" value="EXOC6/Sec15"/>
</dbReference>
<name>A0A7J6WU05_THATH</name>